<dbReference type="HOGENOM" id="CLU_007526_0_1_5"/>
<dbReference type="InterPro" id="IPR002575">
    <property type="entry name" value="Aminoglycoside_PTrfase"/>
</dbReference>
<organism evidence="2 3">
    <name type="scientific">Sphingobium chlorophenolicum L-1</name>
    <dbReference type="NCBI Taxonomy" id="690566"/>
    <lineage>
        <taxon>Bacteria</taxon>
        <taxon>Pseudomonadati</taxon>
        <taxon>Pseudomonadota</taxon>
        <taxon>Alphaproteobacteria</taxon>
        <taxon>Sphingomonadales</taxon>
        <taxon>Sphingomonadaceae</taxon>
        <taxon>Sphingobium</taxon>
    </lineage>
</organism>
<sequence>MESDLNLPKLDEWLQQHLPDHSKTILAEKFPGGQSNPTYRLTTGSQRFVLRRKPFGNLLPSAHAIDREFRILSALRPLGYPVPRSIGLCTDESIIGAMFYVMELVNGRILWNGTLPEQAPATRKAIYHEIIHTLAKLHSIDYESAGLSDFGRAGNYFQRQIDRWTRQYRASETNAIPEMEQLIQWLPTTIPPQERSSIVHGDYRIDNLIFAADETRIAAVIDWELSTIGDPLADFANFLMNWIMPPNQRSGLRGTDFAGTGIPAMEEAVEIYCQATERPGVPDLHWYFAFNQFRLACIGQGIKRRALDGNASNAAADAASARILPTAQSAWAEAKLTGTT</sequence>
<dbReference type="InterPro" id="IPR011009">
    <property type="entry name" value="Kinase-like_dom_sf"/>
</dbReference>
<dbReference type="InterPro" id="IPR041726">
    <property type="entry name" value="ACAD10_11_N"/>
</dbReference>
<reference evidence="2 3" key="1">
    <citation type="submission" date="2011-05" db="EMBL/GenBank/DDBJ databases">
        <title>Complete sequence of chromosome 1 of Sphingobium chlorophenolicum L-1.</title>
        <authorList>
            <consortium name="US DOE Joint Genome Institute"/>
            <person name="Lucas S."/>
            <person name="Han J."/>
            <person name="Lapidus A."/>
            <person name="Cheng J.-F."/>
            <person name="Goodwin L."/>
            <person name="Pitluck S."/>
            <person name="Peters L."/>
            <person name="Daligault H."/>
            <person name="Han C."/>
            <person name="Tapia R."/>
            <person name="Land M."/>
            <person name="Hauser L."/>
            <person name="Kyrpides N."/>
            <person name="Ivanova N."/>
            <person name="Pagani I."/>
            <person name="Turner P."/>
            <person name="Copley S."/>
            <person name="Woyke T."/>
        </authorList>
    </citation>
    <scope>NUCLEOTIDE SEQUENCE [LARGE SCALE GENOMIC DNA]</scope>
    <source>
        <strain evidence="2 3">L-1</strain>
    </source>
</reference>
<evidence type="ECO:0000259" key="1">
    <source>
        <dbReference type="Pfam" id="PF01636"/>
    </source>
</evidence>
<evidence type="ECO:0000313" key="3">
    <source>
        <dbReference type="Proteomes" id="UP000007150"/>
    </source>
</evidence>
<dbReference type="PANTHER" id="PTHR47829">
    <property type="entry name" value="HYDROLASE, PUTATIVE (AFU_ORTHOLOGUE AFUA_1G12880)-RELATED"/>
    <property type="match status" value="1"/>
</dbReference>
<dbReference type="KEGG" id="sch:Sphch_2150"/>
<dbReference type="PANTHER" id="PTHR47829:SF1">
    <property type="entry name" value="HAD FAMILY PHOSPHATASE"/>
    <property type="match status" value="1"/>
</dbReference>
<dbReference type="GO" id="GO:0016740">
    <property type="term" value="F:transferase activity"/>
    <property type="evidence" value="ECO:0007669"/>
    <property type="project" value="UniProtKB-KW"/>
</dbReference>
<gene>
    <name evidence="2" type="ORF">Sphch_2150</name>
</gene>
<dbReference type="STRING" id="690566.Sphch_2150"/>
<feature type="domain" description="Aminoglycoside phosphotransferase" evidence="1">
    <location>
        <begin position="28"/>
        <end position="249"/>
    </location>
</feature>
<dbReference type="AlphaFoldDB" id="F6EWC3"/>
<proteinExistence type="predicted"/>
<dbReference type="Proteomes" id="UP000007150">
    <property type="component" value="Chromosome 1"/>
</dbReference>
<dbReference type="Gene3D" id="3.30.200.20">
    <property type="entry name" value="Phosphorylase Kinase, domain 1"/>
    <property type="match status" value="1"/>
</dbReference>
<keyword evidence="2" id="KW-0808">Transferase</keyword>
<dbReference type="RefSeq" id="WP_013848061.1">
    <property type="nucleotide sequence ID" value="NC_015593.1"/>
</dbReference>
<dbReference type="EMBL" id="CP002798">
    <property type="protein sequence ID" value="AEG49817.1"/>
    <property type="molecule type" value="Genomic_DNA"/>
</dbReference>
<dbReference type="CDD" id="cd05154">
    <property type="entry name" value="ACAD10_11_N-like"/>
    <property type="match status" value="1"/>
</dbReference>
<dbReference type="Pfam" id="PF01636">
    <property type="entry name" value="APH"/>
    <property type="match status" value="1"/>
</dbReference>
<protein>
    <submittedName>
        <fullName evidence="2">Aminoglycoside phosphotransferase</fullName>
    </submittedName>
</protein>
<evidence type="ECO:0000313" key="2">
    <source>
        <dbReference type="EMBL" id="AEG49817.1"/>
    </source>
</evidence>
<dbReference type="InterPro" id="IPR052898">
    <property type="entry name" value="ACAD10-like"/>
</dbReference>
<accession>F6EWC3</accession>
<keyword evidence="3" id="KW-1185">Reference proteome</keyword>
<name>F6EWC3_SPHCR</name>
<dbReference type="Gene3D" id="3.90.1200.10">
    <property type="match status" value="1"/>
</dbReference>
<dbReference type="SUPFAM" id="SSF56112">
    <property type="entry name" value="Protein kinase-like (PK-like)"/>
    <property type="match status" value="1"/>
</dbReference>